<evidence type="ECO:0000313" key="2">
    <source>
        <dbReference type="EMBL" id="CAF1346527.1"/>
    </source>
</evidence>
<dbReference type="Proteomes" id="UP000663852">
    <property type="component" value="Unassembled WGS sequence"/>
</dbReference>
<organism evidence="2 3">
    <name type="scientific">Adineta ricciae</name>
    <name type="common">Rotifer</name>
    <dbReference type="NCBI Taxonomy" id="249248"/>
    <lineage>
        <taxon>Eukaryota</taxon>
        <taxon>Metazoa</taxon>
        <taxon>Spiralia</taxon>
        <taxon>Gnathifera</taxon>
        <taxon>Rotifera</taxon>
        <taxon>Eurotatoria</taxon>
        <taxon>Bdelloidea</taxon>
        <taxon>Adinetida</taxon>
        <taxon>Adinetidae</taxon>
        <taxon>Adineta</taxon>
    </lineage>
</organism>
<keyword evidence="1" id="KW-0472">Membrane</keyword>
<dbReference type="EMBL" id="CAJNOJ010000259">
    <property type="protein sequence ID" value="CAF1346527.1"/>
    <property type="molecule type" value="Genomic_DNA"/>
</dbReference>
<gene>
    <name evidence="2" type="ORF">EDS130_LOCUS33030</name>
</gene>
<name>A0A815GY04_ADIRI</name>
<evidence type="ECO:0000313" key="3">
    <source>
        <dbReference type="Proteomes" id="UP000663852"/>
    </source>
</evidence>
<dbReference type="AlphaFoldDB" id="A0A815GY04"/>
<evidence type="ECO:0000256" key="1">
    <source>
        <dbReference type="SAM" id="Phobius"/>
    </source>
</evidence>
<feature type="transmembrane region" description="Helical" evidence="1">
    <location>
        <begin position="41"/>
        <end position="59"/>
    </location>
</feature>
<dbReference type="OrthoDB" id="10009287at2759"/>
<comment type="caution">
    <text evidence="2">The sequence shown here is derived from an EMBL/GenBank/DDBJ whole genome shotgun (WGS) entry which is preliminary data.</text>
</comment>
<keyword evidence="1" id="KW-0812">Transmembrane</keyword>
<keyword evidence="1" id="KW-1133">Transmembrane helix</keyword>
<protein>
    <submittedName>
        <fullName evidence="2">Uncharacterized protein</fullName>
    </submittedName>
</protein>
<sequence length="97" mass="11082">MAEISKQCCRKVKNKLMPIRFEGPLDLPLHIIEMKTGVEPAISFVVLIGFISIYLIFGWCNDFVCNFIGLIYPVYASQDRIFVFESDANVISTFWIG</sequence>
<accession>A0A815GY04</accession>
<reference evidence="2" key="1">
    <citation type="submission" date="2021-02" db="EMBL/GenBank/DDBJ databases">
        <authorList>
            <person name="Nowell W R."/>
        </authorList>
    </citation>
    <scope>NUCLEOTIDE SEQUENCE</scope>
</reference>
<proteinExistence type="predicted"/>